<keyword evidence="5 17" id="KW-1133">Transmembrane helix</keyword>
<dbReference type="InterPro" id="IPR006838">
    <property type="entry name" value="ADTRP_AIG1"/>
</dbReference>
<dbReference type="PANTHER" id="PTHR10989:SF17">
    <property type="entry name" value="ANDROGEN-DEPENDENT TFPI-REGULATING PROTEIN"/>
    <property type="match status" value="1"/>
</dbReference>
<comment type="catalytic activity">
    <reaction evidence="1">
        <text>9-(9Z-hexadecenoyloxy)-octadecanoate + H2O = (9Z)-hexadecenoate + 9-hydroxy-octadecanoate + H(+)</text>
        <dbReference type="Rhea" id="RHEA:52068"/>
        <dbReference type="ChEBI" id="CHEBI:15377"/>
        <dbReference type="ChEBI" id="CHEBI:15378"/>
        <dbReference type="ChEBI" id="CHEBI:32372"/>
        <dbReference type="ChEBI" id="CHEBI:136286"/>
        <dbReference type="ChEBI" id="CHEBI:136309"/>
    </reaction>
    <physiologicalReaction direction="left-to-right" evidence="1">
        <dbReference type="Rhea" id="RHEA:52069"/>
    </physiologicalReaction>
</comment>
<comment type="catalytic activity">
    <reaction evidence="10">
        <text>12-octadecanoyloxy-octadecanoate + H2O = 12-hydroxyoctadecanoate + octadecanoate + H(+)</text>
        <dbReference type="Rhea" id="RHEA:52080"/>
        <dbReference type="ChEBI" id="CHEBI:15377"/>
        <dbReference type="ChEBI" id="CHEBI:15378"/>
        <dbReference type="ChEBI" id="CHEBI:25629"/>
        <dbReference type="ChEBI" id="CHEBI:84201"/>
        <dbReference type="ChEBI" id="CHEBI:136330"/>
    </reaction>
    <physiologicalReaction direction="left-to-right" evidence="10">
        <dbReference type="Rhea" id="RHEA:52081"/>
    </physiologicalReaction>
</comment>
<comment type="catalytic activity">
    <reaction evidence="13">
        <text>9-octadecanoyloxy-octadecanoate + H2O = 9-hydroxy-octadecanoate + octadecanoate + H(+)</text>
        <dbReference type="Rhea" id="RHEA:52096"/>
        <dbReference type="ChEBI" id="CHEBI:15377"/>
        <dbReference type="ChEBI" id="CHEBI:15378"/>
        <dbReference type="ChEBI" id="CHEBI:25629"/>
        <dbReference type="ChEBI" id="CHEBI:136286"/>
        <dbReference type="ChEBI" id="CHEBI:136373"/>
    </reaction>
    <physiologicalReaction direction="left-to-right" evidence="13">
        <dbReference type="Rhea" id="RHEA:52097"/>
    </physiologicalReaction>
</comment>
<evidence type="ECO:0000256" key="10">
    <source>
        <dbReference type="ARBA" id="ARBA00048680"/>
    </source>
</evidence>
<evidence type="ECO:0000256" key="14">
    <source>
        <dbReference type="ARBA" id="ARBA00049296"/>
    </source>
</evidence>
<evidence type="ECO:0000256" key="13">
    <source>
        <dbReference type="ARBA" id="ARBA00049221"/>
    </source>
</evidence>
<comment type="catalytic activity">
    <reaction evidence="11">
        <text>12-(9Z-octadecenoyloxy)-octadecanoate + H2O = 12-hydroxyoctadecanoate + (9Z)-octadecenoate + H(+)</text>
        <dbReference type="Rhea" id="RHEA:52060"/>
        <dbReference type="ChEBI" id="CHEBI:15377"/>
        <dbReference type="ChEBI" id="CHEBI:15378"/>
        <dbReference type="ChEBI" id="CHEBI:30823"/>
        <dbReference type="ChEBI" id="CHEBI:84201"/>
        <dbReference type="ChEBI" id="CHEBI:136302"/>
    </reaction>
    <physiologicalReaction direction="left-to-right" evidence="11">
        <dbReference type="Rhea" id="RHEA:52061"/>
    </physiologicalReaction>
</comment>
<comment type="catalytic activity">
    <reaction evidence="8">
        <text>13-octadecanoyloxy-octadecanoate + H2O = 13-hydroxy-octadecanoate + octadecanoate + H(+)</text>
        <dbReference type="Rhea" id="RHEA:52084"/>
        <dbReference type="ChEBI" id="CHEBI:15377"/>
        <dbReference type="ChEBI" id="CHEBI:15378"/>
        <dbReference type="ChEBI" id="CHEBI:25629"/>
        <dbReference type="ChEBI" id="CHEBI:136304"/>
        <dbReference type="ChEBI" id="CHEBI:136335"/>
    </reaction>
    <physiologicalReaction direction="left-to-right" evidence="8">
        <dbReference type="Rhea" id="RHEA:52085"/>
    </physiologicalReaction>
</comment>
<evidence type="ECO:0000256" key="12">
    <source>
        <dbReference type="ARBA" id="ARBA00048800"/>
    </source>
</evidence>
<dbReference type="GO" id="GO:0016020">
    <property type="term" value="C:membrane"/>
    <property type="evidence" value="ECO:0007669"/>
    <property type="project" value="InterPro"/>
</dbReference>
<evidence type="ECO:0000313" key="19">
    <source>
        <dbReference type="Proteomes" id="UP001152836"/>
    </source>
</evidence>
<dbReference type="PANTHER" id="PTHR10989">
    <property type="entry name" value="ANDROGEN-INDUCED PROTEIN 1-RELATED"/>
    <property type="match status" value="1"/>
</dbReference>
<comment type="subcellular location">
    <subcellularLocation>
        <location evidence="2">Endomembrane system</location>
        <topology evidence="2">Multi-pass membrane protein</topology>
    </subcellularLocation>
</comment>
<evidence type="ECO:0000313" key="18">
    <source>
        <dbReference type="EMBL" id="CAH6801409.1"/>
    </source>
</evidence>
<feature type="transmembrane region" description="Helical" evidence="17">
    <location>
        <begin position="85"/>
        <end position="106"/>
    </location>
</feature>
<evidence type="ECO:0000256" key="17">
    <source>
        <dbReference type="SAM" id="Phobius"/>
    </source>
</evidence>
<comment type="catalytic activity">
    <reaction evidence="12">
        <text>9-(9Z-octadecenoyloxy)-octadecanoate + H2O = 9-hydroxy-octadecanoate + (9Z)-octadecenoate + H(+)</text>
        <dbReference type="Rhea" id="RHEA:52048"/>
        <dbReference type="ChEBI" id="CHEBI:15377"/>
        <dbReference type="ChEBI" id="CHEBI:15378"/>
        <dbReference type="ChEBI" id="CHEBI:30823"/>
        <dbReference type="ChEBI" id="CHEBI:136282"/>
        <dbReference type="ChEBI" id="CHEBI:136286"/>
    </reaction>
    <physiologicalReaction direction="left-to-right" evidence="12">
        <dbReference type="Rhea" id="RHEA:52049"/>
    </physiologicalReaction>
</comment>
<keyword evidence="4 17" id="KW-0812">Transmembrane</keyword>
<accession>A0AAU9ZQ07</accession>
<evidence type="ECO:0000256" key="3">
    <source>
        <dbReference type="ARBA" id="ARBA00009300"/>
    </source>
</evidence>
<comment type="similarity">
    <text evidence="3">Belongs to the AIG1 family.</text>
</comment>
<evidence type="ECO:0000256" key="5">
    <source>
        <dbReference type="ARBA" id="ARBA00022989"/>
    </source>
</evidence>
<dbReference type="AlphaFoldDB" id="A0AAU9ZQ07"/>
<evidence type="ECO:0000256" key="11">
    <source>
        <dbReference type="ARBA" id="ARBA00048701"/>
    </source>
</evidence>
<comment type="caution">
    <text evidence="18">The sequence shown here is derived from an EMBL/GenBank/DDBJ whole genome shotgun (WGS) entry which is preliminary data.</text>
</comment>
<keyword evidence="6 17" id="KW-0472">Membrane</keyword>
<dbReference type="GO" id="GO:0012505">
    <property type="term" value="C:endomembrane system"/>
    <property type="evidence" value="ECO:0007669"/>
    <property type="project" value="UniProtKB-SubCell"/>
</dbReference>
<evidence type="ECO:0000256" key="9">
    <source>
        <dbReference type="ARBA" id="ARBA00047863"/>
    </source>
</evidence>
<evidence type="ECO:0000256" key="8">
    <source>
        <dbReference type="ARBA" id="ARBA00047427"/>
    </source>
</evidence>
<protein>
    <submittedName>
        <fullName evidence="18">Adtrp protein</fullName>
    </submittedName>
</protein>
<evidence type="ECO:0000256" key="6">
    <source>
        <dbReference type="ARBA" id="ARBA00023136"/>
    </source>
</evidence>
<dbReference type="Pfam" id="PF04750">
    <property type="entry name" value="Far-17a_AIG1"/>
    <property type="match status" value="1"/>
</dbReference>
<evidence type="ECO:0000256" key="16">
    <source>
        <dbReference type="ARBA" id="ARBA00049428"/>
    </source>
</evidence>
<gene>
    <name evidence="18" type="primary">Adtrp</name>
    <name evidence="18" type="ORF">PHOROB_LOCUS10716</name>
</gene>
<evidence type="ECO:0000256" key="4">
    <source>
        <dbReference type="ARBA" id="ARBA00022692"/>
    </source>
</evidence>
<organism evidence="18 19">
    <name type="scientific">Phodopus roborovskii</name>
    <name type="common">Roborovski's desert hamster</name>
    <name type="synonym">Cricetulus roborovskii</name>
    <dbReference type="NCBI Taxonomy" id="109678"/>
    <lineage>
        <taxon>Eukaryota</taxon>
        <taxon>Metazoa</taxon>
        <taxon>Chordata</taxon>
        <taxon>Craniata</taxon>
        <taxon>Vertebrata</taxon>
        <taxon>Euteleostomi</taxon>
        <taxon>Mammalia</taxon>
        <taxon>Eutheria</taxon>
        <taxon>Euarchontoglires</taxon>
        <taxon>Glires</taxon>
        <taxon>Rodentia</taxon>
        <taxon>Myomorpha</taxon>
        <taxon>Muroidea</taxon>
        <taxon>Cricetidae</taxon>
        <taxon>Cricetinae</taxon>
        <taxon>Phodopus</taxon>
    </lineage>
</organism>
<dbReference type="EMBL" id="CALSGD010001466">
    <property type="protein sequence ID" value="CAH6801409.1"/>
    <property type="molecule type" value="Genomic_DNA"/>
</dbReference>
<evidence type="ECO:0000256" key="2">
    <source>
        <dbReference type="ARBA" id="ARBA00004127"/>
    </source>
</evidence>
<comment type="catalytic activity">
    <reaction evidence="9">
        <text>9-hexadecanoyloxy-octadecanoate + H2O = 9-hydroxy-octadecanoate + hexadecanoate + H(+)</text>
        <dbReference type="Rhea" id="RHEA:52052"/>
        <dbReference type="ChEBI" id="CHEBI:7896"/>
        <dbReference type="ChEBI" id="CHEBI:15377"/>
        <dbReference type="ChEBI" id="CHEBI:15378"/>
        <dbReference type="ChEBI" id="CHEBI:83670"/>
        <dbReference type="ChEBI" id="CHEBI:136286"/>
    </reaction>
    <physiologicalReaction direction="left-to-right" evidence="9">
        <dbReference type="Rhea" id="RHEA:52053"/>
    </physiologicalReaction>
</comment>
<sequence>MTKTTTCVYHFLVWNWYLFLNYYIPHIGKDDEKLKEFHDGGRSKYLTLLNLLLQAVFFGVACLDDVLKRIIGRKDIKFITSVRDLLFTTLVFPISAFVFLVFWTLFHYDRNLIYPKGLDDFFPAWVNHAMTSKFTQRLSLALQSSHCLKMRDNRCRRVLLAC</sequence>
<feature type="transmembrane region" description="Helical" evidence="17">
    <location>
        <begin position="7"/>
        <end position="25"/>
    </location>
</feature>
<proteinExistence type="inferred from homology"/>
<reference evidence="18" key="1">
    <citation type="submission" date="2022-06" db="EMBL/GenBank/DDBJ databases">
        <authorList>
            <person name="Andreotti S."/>
            <person name="Wyler E."/>
        </authorList>
    </citation>
    <scope>NUCLEOTIDE SEQUENCE</scope>
</reference>
<evidence type="ECO:0000256" key="15">
    <source>
        <dbReference type="ARBA" id="ARBA00049322"/>
    </source>
</evidence>
<evidence type="ECO:0000256" key="7">
    <source>
        <dbReference type="ARBA" id="ARBA00047368"/>
    </source>
</evidence>
<comment type="catalytic activity">
    <reaction evidence="7">
        <text>12-hexadecanoyloxy-octadecanoate + H2O = 12-hydroxyoctadecanoate + hexadecanoate + H(+)</text>
        <dbReference type="Rhea" id="RHEA:52056"/>
        <dbReference type="ChEBI" id="CHEBI:7896"/>
        <dbReference type="ChEBI" id="CHEBI:15377"/>
        <dbReference type="ChEBI" id="CHEBI:15378"/>
        <dbReference type="ChEBI" id="CHEBI:83677"/>
        <dbReference type="ChEBI" id="CHEBI:84201"/>
    </reaction>
    <physiologicalReaction direction="left-to-right" evidence="7">
        <dbReference type="Rhea" id="RHEA:52057"/>
    </physiologicalReaction>
</comment>
<keyword evidence="19" id="KW-1185">Reference proteome</keyword>
<comment type="catalytic activity">
    <reaction evidence="15">
        <text>13-(9Z-hexadecenoyloxy)-octadecanoate + H2O = 13-hydroxy-octadecanoate + (9Z)-hexadecenoate + H(+)</text>
        <dbReference type="Rhea" id="RHEA:52076"/>
        <dbReference type="ChEBI" id="CHEBI:15377"/>
        <dbReference type="ChEBI" id="CHEBI:15378"/>
        <dbReference type="ChEBI" id="CHEBI:32372"/>
        <dbReference type="ChEBI" id="CHEBI:136304"/>
        <dbReference type="ChEBI" id="CHEBI:136315"/>
    </reaction>
    <physiologicalReaction direction="left-to-right" evidence="15">
        <dbReference type="Rhea" id="RHEA:52077"/>
    </physiologicalReaction>
</comment>
<comment type="catalytic activity">
    <reaction evidence="14">
        <text>13-(9Z-octadecenoyloxy)-octadecanoate + H2O = 13-hydroxy-octadecanoate + (9Z)-octadecenoate + H(+)</text>
        <dbReference type="Rhea" id="RHEA:52064"/>
        <dbReference type="ChEBI" id="CHEBI:15377"/>
        <dbReference type="ChEBI" id="CHEBI:15378"/>
        <dbReference type="ChEBI" id="CHEBI:30823"/>
        <dbReference type="ChEBI" id="CHEBI:136303"/>
        <dbReference type="ChEBI" id="CHEBI:136304"/>
    </reaction>
    <physiologicalReaction direction="left-to-right" evidence="14">
        <dbReference type="Rhea" id="RHEA:52065"/>
    </physiologicalReaction>
</comment>
<evidence type="ECO:0000256" key="1">
    <source>
        <dbReference type="ARBA" id="ARBA00000923"/>
    </source>
</evidence>
<comment type="catalytic activity">
    <reaction evidence="16">
        <text>12-(9Z-hexadecenoyloxy)-octadecanoate + H2O = 12-hydroxyoctadecanoate + (9Z)-hexadecenoate + H(+)</text>
        <dbReference type="Rhea" id="RHEA:52072"/>
        <dbReference type="ChEBI" id="CHEBI:15377"/>
        <dbReference type="ChEBI" id="CHEBI:15378"/>
        <dbReference type="ChEBI" id="CHEBI:32372"/>
        <dbReference type="ChEBI" id="CHEBI:84201"/>
        <dbReference type="ChEBI" id="CHEBI:136312"/>
    </reaction>
    <physiologicalReaction direction="left-to-right" evidence="16">
        <dbReference type="Rhea" id="RHEA:52073"/>
    </physiologicalReaction>
</comment>
<name>A0AAU9ZQ07_PHORO</name>
<feature type="transmembrane region" description="Helical" evidence="17">
    <location>
        <begin position="45"/>
        <end position="64"/>
    </location>
</feature>
<dbReference type="Proteomes" id="UP001152836">
    <property type="component" value="Unassembled WGS sequence"/>
</dbReference>